<feature type="region of interest" description="Disordered" evidence="1">
    <location>
        <begin position="197"/>
        <end position="228"/>
    </location>
</feature>
<protein>
    <submittedName>
        <fullName evidence="2">Uncharacterized protein</fullName>
    </submittedName>
</protein>
<proteinExistence type="predicted"/>
<gene>
    <name evidence="2" type="ORF">MANES_10G043600v8</name>
</gene>
<comment type="caution">
    <text evidence="2">The sequence shown here is derived from an EMBL/GenBank/DDBJ whole genome shotgun (WGS) entry which is preliminary data.</text>
</comment>
<evidence type="ECO:0000256" key="1">
    <source>
        <dbReference type="SAM" id="MobiDB-lite"/>
    </source>
</evidence>
<dbReference type="EMBL" id="CM004396">
    <property type="protein sequence ID" value="OAY38807.1"/>
    <property type="molecule type" value="Genomic_DNA"/>
</dbReference>
<evidence type="ECO:0000313" key="2">
    <source>
        <dbReference type="EMBL" id="OAY38807.1"/>
    </source>
</evidence>
<reference evidence="3" key="1">
    <citation type="journal article" date="2016" name="Nat. Biotechnol.">
        <title>Sequencing wild and cultivated cassava and related species reveals extensive interspecific hybridization and genetic diversity.</title>
        <authorList>
            <person name="Bredeson J.V."/>
            <person name="Lyons J.B."/>
            <person name="Prochnik S.E."/>
            <person name="Wu G.A."/>
            <person name="Ha C.M."/>
            <person name="Edsinger-Gonzales E."/>
            <person name="Grimwood J."/>
            <person name="Schmutz J."/>
            <person name="Rabbi I.Y."/>
            <person name="Egesi C."/>
            <person name="Nauluvula P."/>
            <person name="Lebot V."/>
            <person name="Ndunguru J."/>
            <person name="Mkamilo G."/>
            <person name="Bart R.S."/>
            <person name="Setter T.L."/>
            <person name="Gleadow R.M."/>
            <person name="Kulakow P."/>
            <person name="Ferguson M.E."/>
            <person name="Rounsley S."/>
            <person name="Rokhsar D.S."/>
        </authorList>
    </citation>
    <scope>NUCLEOTIDE SEQUENCE [LARGE SCALE GENOMIC DNA]</scope>
    <source>
        <strain evidence="3">cv. AM560-2</strain>
    </source>
</reference>
<dbReference type="OrthoDB" id="1576948at2759"/>
<sequence length="265" mass="30594">MDAKSWNLKPVKENNDYFQQLEDDDDEEEALSLCNLPLNSEAASDWDDFSREVQSSSIDQDLFEFFSEDFTSSSSYPKDNIIFCGKLITLDHGKEQKSENTIKAKEAKKTSSSTFPWKSSYSFNKLRSFSVKMQREKSYRTRKTFPEISPEKKSVDKYDFPMKEASLARSPTKSRWNLFAFGVARYPMEMELNDIKTRQSKLSDTKLSRSLKSPTKTSRSDDRRELGERSGKREKGWWGLLNILGCRSYHANAMVKASLGWIPSV</sequence>
<dbReference type="PANTHER" id="PTHR34130:SF5">
    <property type="entry name" value="OS08G0243800 PROTEIN"/>
    <property type="match status" value="1"/>
</dbReference>
<keyword evidence="3" id="KW-1185">Reference proteome</keyword>
<feature type="compositionally biased region" description="Basic and acidic residues" evidence="1">
    <location>
        <begin position="197"/>
        <end position="207"/>
    </location>
</feature>
<dbReference type="Gramene" id="Manes.10G043600.1.v8.1">
    <property type="protein sequence ID" value="Manes.10G043600.1.v8.1.CDS.1"/>
    <property type="gene ID" value="Manes.10G043600.v8.1"/>
</dbReference>
<dbReference type="Proteomes" id="UP000091857">
    <property type="component" value="Chromosome 10"/>
</dbReference>
<dbReference type="OMA" id="RWYLFAF"/>
<name>A0A2C9V588_MANES</name>
<dbReference type="AlphaFoldDB" id="A0A2C9V588"/>
<feature type="compositionally biased region" description="Polar residues" evidence="1">
    <location>
        <begin position="208"/>
        <end position="217"/>
    </location>
</feature>
<evidence type="ECO:0000313" key="3">
    <source>
        <dbReference type="Proteomes" id="UP000091857"/>
    </source>
</evidence>
<feature type="compositionally biased region" description="Basic and acidic residues" evidence="1">
    <location>
        <begin position="218"/>
        <end position="228"/>
    </location>
</feature>
<accession>A0A2C9V588</accession>
<dbReference type="PANTHER" id="PTHR34130">
    <property type="entry name" value="OS08G0243800 PROTEIN"/>
    <property type="match status" value="1"/>
</dbReference>
<organism evidence="2 3">
    <name type="scientific">Manihot esculenta</name>
    <name type="common">Cassava</name>
    <name type="synonym">Jatropha manihot</name>
    <dbReference type="NCBI Taxonomy" id="3983"/>
    <lineage>
        <taxon>Eukaryota</taxon>
        <taxon>Viridiplantae</taxon>
        <taxon>Streptophyta</taxon>
        <taxon>Embryophyta</taxon>
        <taxon>Tracheophyta</taxon>
        <taxon>Spermatophyta</taxon>
        <taxon>Magnoliopsida</taxon>
        <taxon>eudicotyledons</taxon>
        <taxon>Gunneridae</taxon>
        <taxon>Pentapetalae</taxon>
        <taxon>rosids</taxon>
        <taxon>fabids</taxon>
        <taxon>Malpighiales</taxon>
        <taxon>Euphorbiaceae</taxon>
        <taxon>Crotonoideae</taxon>
        <taxon>Manihoteae</taxon>
        <taxon>Manihot</taxon>
    </lineage>
</organism>